<keyword evidence="1" id="KW-1133">Transmembrane helix</keyword>
<dbReference type="EMBL" id="QRBF01000005">
    <property type="protein sequence ID" value="RDS82652.1"/>
    <property type="molecule type" value="Genomic_DNA"/>
</dbReference>
<feature type="transmembrane region" description="Helical" evidence="1">
    <location>
        <begin position="32"/>
        <end position="56"/>
    </location>
</feature>
<dbReference type="Proteomes" id="UP000255334">
    <property type="component" value="Unassembled WGS sequence"/>
</dbReference>
<reference evidence="2 3" key="1">
    <citation type="submission" date="2018-07" db="EMBL/GenBank/DDBJ databases">
        <title>Dyella monticola sp. nov. and Dyella psychrodurans sp. nov. isolated from monsoon evergreen broad-leaved forest soil of Dinghu Mountain, China.</title>
        <authorList>
            <person name="Gao Z."/>
            <person name="Qiu L."/>
        </authorList>
    </citation>
    <scope>NUCLEOTIDE SEQUENCE [LARGE SCALE GENOMIC DNA]</scope>
    <source>
        <strain evidence="2 3">4MSK11</strain>
    </source>
</reference>
<accession>A0A370X2S9</accession>
<dbReference type="RefSeq" id="WP_115478828.1">
    <property type="nucleotide sequence ID" value="NZ_QRBF01000005.1"/>
</dbReference>
<dbReference type="AlphaFoldDB" id="A0A370X2S9"/>
<comment type="caution">
    <text evidence="2">The sequence shown here is derived from an EMBL/GenBank/DDBJ whole genome shotgun (WGS) entry which is preliminary data.</text>
</comment>
<keyword evidence="3" id="KW-1185">Reference proteome</keyword>
<name>A0A370X2S9_9GAMM</name>
<dbReference type="OrthoDB" id="5953468at2"/>
<evidence type="ECO:0008006" key="4">
    <source>
        <dbReference type="Google" id="ProtNLM"/>
    </source>
</evidence>
<dbReference type="InterPro" id="IPR035287">
    <property type="entry name" value="DUF5362"/>
</dbReference>
<evidence type="ECO:0000313" key="2">
    <source>
        <dbReference type="EMBL" id="RDS82652.1"/>
    </source>
</evidence>
<evidence type="ECO:0000256" key="1">
    <source>
        <dbReference type="SAM" id="Phobius"/>
    </source>
</evidence>
<gene>
    <name evidence="2" type="ORF">DWU99_14775</name>
</gene>
<keyword evidence="1" id="KW-0472">Membrane</keyword>
<organism evidence="2 3">
    <name type="scientific">Dyella psychrodurans</name>
    <dbReference type="NCBI Taxonomy" id="1927960"/>
    <lineage>
        <taxon>Bacteria</taxon>
        <taxon>Pseudomonadati</taxon>
        <taxon>Pseudomonadota</taxon>
        <taxon>Gammaproteobacteria</taxon>
        <taxon>Lysobacterales</taxon>
        <taxon>Rhodanobacteraceae</taxon>
        <taxon>Dyella</taxon>
    </lineage>
</organism>
<feature type="transmembrane region" description="Helical" evidence="1">
    <location>
        <begin position="93"/>
        <end position="114"/>
    </location>
</feature>
<protein>
    <recommendedName>
        <fullName evidence="4">DUF5362 domain-containing protein</fullName>
    </recommendedName>
</protein>
<sequence>MSDQYASLGQAPSHSINDLIQPLASGKGWMKFVGIMFIIQGAITALTIVGILIAWLPIWTGVLLVQSAGALENAQRSGDVFALKESFSKLRTYFVIQGVLYLVGIALMVLYFMFFAARFATMMKTGAFPHH</sequence>
<keyword evidence="1" id="KW-0812">Transmembrane</keyword>
<evidence type="ECO:0000313" key="3">
    <source>
        <dbReference type="Proteomes" id="UP000255334"/>
    </source>
</evidence>
<dbReference type="Pfam" id="PF17319">
    <property type="entry name" value="DUF5362"/>
    <property type="match status" value="1"/>
</dbReference>
<proteinExistence type="predicted"/>